<evidence type="ECO:0000256" key="1">
    <source>
        <dbReference type="ARBA" id="ARBA00004651"/>
    </source>
</evidence>
<feature type="transmembrane region" description="Helical" evidence="8">
    <location>
        <begin position="57"/>
        <end position="78"/>
    </location>
</feature>
<keyword evidence="3" id="KW-1003">Cell membrane</keyword>
<evidence type="ECO:0000256" key="5">
    <source>
        <dbReference type="ARBA" id="ARBA00022989"/>
    </source>
</evidence>
<evidence type="ECO:0000256" key="2">
    <source>
        <dbReference type="ARBA" id="ARBA00022448"/>
    </source>
</evidence>
<dbReference type="Gene3D" id="1.10.3730.20">
    <property type="match status" value="1"/>
</dbReference>
<dbReference type="InterPro" id="IPR000390">
    <property type="entry name" value="Small_drug/metabolite_transptr"/>
</dbReference>
<dbReference type="FunFam" id="1.10.3730.20:FF:000001">
    <property type="entry name" value="Quaternary ammonium compound resistance transporter SugE"/>
    <property type="match status" value="1"/>
</dbReference>
<organism evidence="9 10">
    <name type="scientific">Paenibacillus lutrae</name>
    <dbReference type="NCBI Taxonomy" id="2078573"/>
    <lineage>
        <taxon>Bacteria</taxon>
        <taxon>Bacillati</taxon>
        <taxon>Bacillota</taxon>
        <taxon>Bacilli</taxon>
        <taxon>Bacillales</taxon>
        <taxon>Paenibacillaceae</taxon>
        <taxon>Paenibacillus</taxon>
    </lineage>
</organism>
<dbReference type="EMBL" id="RHLK01000012">
    <property type="protein sequence ID" value="MVP01366.1"/>
    <property type="molecule type" value="Genomic_DNA"/>
</dbReference>
<dbReference type="GO" id="GO:0005886">
    <property type="term" value="C:plasma membrane"/>
    <property type="evidence" value="ECO:0007669"/>
    <property type="project" value="UniProtKB-SubCell"/>
</dbReference>
<dbReference type="RefSeq" id="WP_157337709.1">
    <property type="nucleotide sequence ID" value="NZ_RHLK01000012.1"/>
</dbReference>
<evidence type="ECO:0000256" key="8">
    <source>
        <dbReference type="SAM" id="Phobius"/>
    </source>
</evidence>
<protein>
    <submittedName>
        <fullName evidence="9">QacE family quaternary ammonium compound efflux SMR transporter</fullName>
    </submittedName>
</protein>
<feature type="transmembrane region" description="Helical" evidence="8">
    <location>
        <begin position="84"/>
        <end position="102"/>
    </location>
</feature>
<dbReference type="Proteomes" id="UP000490800">
    <property type="component" value="Unassembled WGS sequence"/>
</dbReference>
<dbReference type="AlphaFoldDB" id="A0A7X3FKD9"/>
<comment type="subcellular location">
    <subcellularLocation>
        <location evidence="1 7">Cell membrane</location>
        <topology evidence="1 7">Multi-pass membrane protein</topology>
    </subcellularLocation>
</comment>
<evidence type="ECO:0000313" key="9">
    <source>
        <dbReference type="EMBL" id="MVP01366.1"/>
    </source>
</evidence>
<evidence type="ECO:0000256" key="4">
    <source>
        <dbReference type="ARBA" id="ARBA00022692"/>
    </source>
</evidence>
<comment type="similarity">
    <text evidence="7">Belongs to the drug/metabolite transporter (DMT) superfamily. Small multidrug resistance (SMR) (TC 2.A.7.1) family.</text>
</comment>
<dbReference type="Pfam" id="PF00893">
    <property type="entry name" value="Multi_Drug_Res"/>
    <property type="match status" value="1"/>
</dbReference>
<dbReference type="PANTHER" id="PTHR30561:SF1">
    <property type="entry name" value="MULTIDRUG TRANSPORTER EMRE"/>
    <property type="match status" value="1"/>
</dbReference>
<keyword evidence="5 8" id="KW-1133">Transmembrane helix</keyword>
<evidence type="ECO:0000256" key="7">
    <source>
        <dbReference type="RuleBase" id="RU003942"/>
    </source>
</evidence>
<evidence type="ECO:0000256" key="3">
    <source>
        <dbReference type="ARBA" id="ARBA00022475"/>
    </source>
</evidence>
<keyword evidence="10" id="KW-1185">Reference proteome</keyword>
<evidence type="ECO:0000313" key="10">
    <source>
        <dbReference type="Proteomes" id="UP000490800"/>
    </source>
</evidence>
<dbReference type="InterPro" id="IPR045324">
    <property type="entry name" value="Small_multidrug_res"/>
</dbReference>
<dbReference type="OrthoDB" id="21828at2"/>
<dbReference type="PANTHER" id="PTHR30561">
    <property type="entry name" value="SMR FAMILY PROTON-DEPENDENT DRUG EFFLUX TRANSPORTER SUGE"/>
    <property type="match status" value="1"/>
</dbReference>
<name>A0A7X3FKD9_9BACL</name>
<keyword evidence="6 8" id="KW-0472">Membrane</keyword>
<reference evidence="9 10" key="1">
    <citation type="journal article" date="2019" name="Microorganisms">
        <title>Paenibacillus lutrae sp. nov., A Chitinolytic Species Isolated from A River Otter in Castril Natural Park, Granada, Spain.</title>
        <authorList>
            <person name="Rodriguez M."/>
            <person name="Reina J.C."/>
            <person name="Bejar V."/>
            <person name="Llamas I."/>
        </authorList>
    </citation>
    <scope>NUCLEOTIDE SEQUENCE [LARGE SCALE GENOMIC DNA]</scope>
    <source>
        <strain evidence="9 10">N10</strain>
    </source>
</reference>
<keyword evidence="2" id="KW-0813">Transport</keyword>
<dbReference type="GO" id="GO:0022857">
    <property type="term" value="F:transmembrane transporter activity"/>
    <property type="evidence" value="ECO:0007669"/>
    <property type="project" value="InterPro"/>
</dbReference>
<sequence>MGYLYLAIAIIGEIIGTTMLKYSQGFTKLLPSAGVILGYGFAFYCLSLALKTIPLGVSYAIWSGVGTALTAIIGFLLWKEKLSAAGVAGIVFIILGVALLNITSNTHA</sequence>
<comment type="caution">
    <text evidence="9">The sequence shown here is derived from an EMBL/GenBank/DDBJ whole genome shotgun (WGS) entry which is preliminary data.</text>
</comment>
<dbReference type="InterPro" id="IPR037185">
    <property type="entry name" value="EmrE-like"/>
</dbReference>
<dbReference type="SUPFAM" id="SSF103481">
    <property type="entry name" value="Multidrug resistance efflux transporter EmrE"/>
    <property type="match status" value="1"/>
</dbReference>
<proteinExistence type="inferred from homology"/>
<keyword evidence="4 7" id="KW-0812">Transmembrane</keyword>
<evidence type="ECO:0000256" key="6">
    <source>
        <dbReference type="ARBA" id="ARBA00023136"/>
    </source>
</evidence>
<feature type="transmembrane region" description="Helical" evidence="8">
    <location>
        <begin position="29"/>
        <end position="50"/>
    </location>
</feature>
<gene>
    <name evidence="9" type="ORF">EDM21_17865</name>
</gene>
<accession>A0A7X3FKD9</accession>